<keyword evidence="3" id="KW-1185">Reference proteome</keyword>
<dbReference type="InterPro" id="IPR036291">
    <property type="entry name" value="NAD(P)-bd_dom_sf"/>
</dbReference>
<proteinExistence type="predicted"/>
<dbReference type="SUPFAM" id="SSF51735">
    <property type="entry name" value="NAD(P)-binding Rossmann-fold domains"/>
    <property type="match status" value="1"/>
</dbReference>
<dbReference type="InterPro" id="IPR001509">
    <property type="entry name" value="Epimerase_deHydtase"/>
</dbReference>
<protein>
    <recommendedName>
        <fullName evidence="1">NAD-dependent epimerase/dehydratase domain-containing protein</fullName>
    </recommendedName>
</protein>
<evidence type="ECO:0000259" key="1">
    <source>
        <dbReference type="Pfam" id="PF01370"/>
    </source>
</evidence>
<feature type="domain" description="NAD-dependent epimerase/dehydratase" evidence="1">
    <location>
        <begin position="10"/>
        <end position="46"/>
    </location>
</feature>
<dbReference type="GO" id="GO:0004029">
    <property type="term" value="F:aldehyde dehydrogenase (NAD+) activity"/>
    <property type="evidence" value="ECO:0007669"/>
    <property type="project" value="TreeGrafter"/>
</dbReference>
<dbReference type="Gene3D" id="3.40.50.720">
    <property type="entry name" value="NAD(P)-binding Rossmann-like Domain"/>
    <property type="match status" value="1"/>
</dbReference>
<evidence type="ECO:0000313" key="3">
    <source>
        <dbReference type="Proteomes" id="UP000298327"/>
    </source>
</evidence>
<dbReference type="Pfam" id="PF01370">
    <property type="entry name" value="Epimerase"/>
    <property type="match status" value="1"/>
</dbReference>
<dbReference type="Proteomes" id="UP000298327">
    <property type="component" value="Unassembled WGS sequence"/>
</dbReference>
<gene>
    <name evidence="2" type="ORF">EVG20_g5535</name>
</gene>
<dbReference type="PANTHER" id="PTHR48079:SF6">
    <property type="entry name" value="NAD(P)-BINDING DOMAIN-CONTAINING PROTEIN-RELATED"/>
    <property type="match status" value="1"/>
</dbReference>
<dbReference type="STRING" id="205917.A0A4Y9YTR7"/>
<accession>A0A4Y9YTR7</accession>
<comment type="caution">
    <text evidence="2">The sequence shown here is derived from an EMBL/GenBank/DDBJ whole genome shotgun (WGS) entry which is preliminary data.</text>
</comment>
<name>A0A4Y9YTR7_9AGAM</name>
<organism evidence="2 3">
    <name type="scientific">Dentipellis fragilis</name>
    <dbReference type="NCBI Taxonomy" id="205917"/>
    <lineage>
        <taxon>Eukaryota</taxon>
        <taxon>Fungi</taxon>
        <taxon>Dikarya</taxon>
        <taxon>Basidiomycota</taxon>
        <taxon>Agaricomycotina</taxon>
        <taxon>Agaricomycetes</taxon>
        <taxon>Russulales</taxon>
        <taxon>Hericiaceae</taxon>
        <taxon>Dentipellis</taxon>
    </lineage>
</organism>
<dbReference type="AlphaFoldDB" id="A0A4Y9YTR7"/>
<dbReference type="GO" id="GO:0005737">
    <property type="term" value="C:cytoplasm"/>
    <property type="evidence" value="ECO:0007669"/>
    <property type="project" value="TreeGrafter"/>
</dbReference>
<dbReference type="OrthoDB" id="2735536at2759"/>
<dbReference type="EMBL" id="SEOQ01000331">
    <property type="protein sequence ID" value="TFY65552.1"/>
    <property type="molecule type" value="Genomic_DNA"/>
</dbReference>
<dbReference type="InterPro" id="IPR051783">
    <property type="entry name" value="NAD(P)-dependent_oxidoreduct"/>
</dbReference>
<sequence>MPAVAPPAKALVTGANGFIAVWVVRRLLEEGYSVRGTIRSEDKGTHLRQLFNSYGDKFELAVVPDITVACPIITDVLASCSISR</sequence>
<evidence type="ECO:0000313" key="2">
    <source>
        <dbReference type="EMBL" id="TFY65552.1"/>
    </source>
</evidence>
<reference evidence="2 3" key="1">
    <citation type="submission" date="2019-02" db="EMBL/GenBank/DDBJ databases">
        <title>Genome sequencing of the rare red list fungi Dentipellis fragilis.</title>
        <authorList>
            <person name="Buettner E."/>
            <person name="Kellner H."/>
        </authorList>
    </citation>
    <scope>NUCLEOTIDE SEQUENCE [LARGE SCALE GENOMIC DNA]</scope>
    <source>
        <strain evidence="2 3">DSM 105465</strain>
    </source>
</reference>
<dbReference type="PANTHER" id="PTHR48079">
    <property type="entry name" value="PROTEIN YEEZ"/>
    <property type="match status" value="1"/>
</dbReference>